<comment type="caution">
    <text evidence="1">The sequence shown here is derived from an EMBL/GenBank/DDBJ whole genome shotgun (WGS) entry which is preliminary data.</text>
</comment>
<organism evidence="1 2">
    <name type="scientific">Hwanghaeella grinnelliae</name>
    <dbReference type="NCBI Taxonomy" id="2500179"/>
    <lineage>
        <taxon>Bacteria</taxon>
        <taxon>Pseudomonadati</taxon>
        <taxon>Pseudomonadota</taxon>
        <taxon>Alphaproteobacteria</taxon>
        <taxon>Rhodospirillales</taxon>
        <taxon>Rhodospirillaceae</taxon>
        <taxon>Hwanghaeella</taxon>
    </lineage>
</organism>
<reference evidence="2" key="1">
    <citation type="submission" date="2019-01" db="EMBL/GenBank/DDBJ databases">
        <title>Gri0909 isolated from a small marine red alga.</title>
        <authorList>
            <person name="Kim J."/>
            <person name="Jeong S.E."/>
            <person name="Jeon C.O."/>
        </authorList>
    </citation>
    <scope>NUCLEOTIDE SEQUENCE [LARGE SCALE GENOMIC DNA]</scope>
    <source>
        <strain evidence="2">Gri0909</strain>
    </source>
</reference>
<dbReference type="AlphaFoldDB" id="A0A437QHJ6"/>
<name>A0A437QHJ6_9PROT</name>
<evidence type="ECO:0000313" key="1">
    <source>
        <dbReference type="EMBL" id="RVU33926.1"/>
    </source>
</evidence>
<dbReference type="Proteomes" id="UP000287447">
    <property type="component" value="Unassembled WGS sequence"/>
</dbReference>
<evidence type="ECO:0008006" key="3">
    <source>
        <dbReference type="Google" id="ProtNLM"/>
    </source>
</evidence>
<proteinExistence type="predicted"/>
<accession>A0A437QHJ6</accession>
<dbReference type="EMBL" id="SADE01000004">
    <property type="protein sequence ID" value="RVU33926.1"/>
    <property type="molecule type" value="Genomic_DNA"/>
</dbReference>
<gene>
    <name evidence="1" type="ORF">EOI86_22625</name>
</gene>
<sequence length="85" mass="10239">MDGMLVDWGVSIRRACLALAFDTLTYHYKSGRPGQAPLEKRIWEIREIRVRYRCRRVHVLLRREGRMINIKKTHMIYKELGLQLR</sequence>
<dbReference type="PANTHER" id="PTHR47515">
    <property type="entry name" value="LOW CALCIUM RESPONSE LOCUS PROTEIN T"/>
    <property type="match status" value="1"/>
</dbReference>
<evidence type="ECO:0000313" key="2">
    <source>
        <dbReference type="Proteomes" id="UP000287447"/>
    </source>
</evidence>
<protein>
    <recommendedName>
        <fullName evidence="3">HTH-like domain-containing protein</fullName>
    </recommendedName>
</protein>
<keyword evidence="2" id="KW-1185">Reference proteome</keyword>
<dbReference type="OrthoDB" id="7362268at2"/>
<dbReference type="PANTHER" id="PTHR47515:SF1">
    <property type="entry name" value="BLR2054 PROTEIN"/>
    <property type="match status" value="1"/>
</dbReference>